<keyword evidence="3" id="KW-1185">Reference proteome</keyword>
<proteinExistence type="predicted"/>
<accession>A0A512IS69</accession>
<organism evidence="2 3">
    <name type="scientific">Methylobacterium haplocladii</name>
    <dbReference type="NCBI Taxonomy" id="1176176"/>
    <lineage>
        <taxon>Bacteria</taxon>
        <taxon>Pseudomonadati</taxon>
        <taxon>Pseudomonadota</taxon>
        <taxon>Alphaproteobacteria</taxon>
        <taxon>Hyphomicrobiales</taxon>
        <taxon>Methylobacteriaceae</taxon>
        <taxon>Methylobacterium</taxon>
    </lineage>
</organism>
<dbReference type="Proteomes" id="UP000321258">
    <property type="component" value="Unassembled WGS sequence"/>
</dbReference>
<name>A0A512IS69_9HYPH</name>
<reference evidence="2 3" key="1">
    <citation type="submission" date="2019-07" db="EMBL/GenBank/DDBJ databases">
        <title>Whole genome shotgun sequence of Methylobacterium haplocladii NBRC 107714.</title>
        <authorList>
            <person name="Hosoyama A."/>
            <person name="Uohara A."/>
            <person name="Ohji S."/>
            <person name="Ichikawa N."/>
        </authorList>
    </citation>
    <scope>NUCLEOTIDE SEQUENCE [LARGE SCALE GENOMIC DNA]</scope>
    <source>
        <strain evidence="2 3">NBRC 107714</strain>
    </source>
</reference>
<comment type="caution">
    <text evidence="2">The sequence shown here is derived from an EMBL/GenBank/DDBJ whole genome shotgun (WGS) entry which is preliminary data.</text>
</comment>
<evidence type="ECO:0000256" key="1">
    <source>
        <dbReference type="SAM" id="MobiDB-lite"/>
    </source>
</evidence>
<dbReference type="OrthoDB" id="9933035at2"/>
<evidence type="ECO:0000313" key="3">
    <source>
        <dbReference type="Proteomes" id="UP000321258"/>
    </source>
</evidence>
<protein>
    <submittedName>
        <fullName evidence="2">Uncharacterized protein</fullName>
    </submittedName>
</protein>
<gene>
    <name evidence="2" type="ORF">MHA02_29370</name>
</gene>
<dbReference type="EMBL" id="BJZT01000032">
    <property type="protein sequence ID" value="GEP00550.1"/>
    <property type="molecule type" value="Genomic_DNA"/>
</dbReference>
<feature type="region of interest" description="Disordered" evidence="1">
    <location>
        <begin position="161"/>
        <end position="181"/>
    </location>
</feature>
<dbReference type="RefSeq" id="WP_147079932.1">
    <property type="nucleotide sequence ID" value="NZ_BJZT01000032.1"/>
</dbReference>
<dbReference type="AlphaFoldDB" id="A0A512IS69"/>
<evidence type="ECO:0000313" key="2">
    <source>
        <dbReference type="EMBL" id="GEP00550.1"/>
    </source>
</evidence>
<sequence>MSGRPFWSDTFECDLPKVIPGARDAVGDLADVHLWTTGHTTHGALNHPDVWNSDAGMVAFFGFRSPARPEVYWTDRPMVRCTFWEALRDAWAHHILIAVEGGLVWNSGLLWPQYEALMAEVRGWPSADPAKAAAARASVRVSLCTAVARFRTLTQRDPNRVRRFETPAAASPGAHTPEHRT</sequence>